<dbReference type="InParanoid" id="A0A6J2XD65"/>
<sequence length="241" mass="28146">MDKNSNVPQELNEFIIINVESDDSSVSKQSDLWTWTTKNTKRMIDTYAELKPKLGTHAIKNMKRLWELIAEKMNGPVTPAQCENKWRVLERAYKKYIDNQKSTGRARKFFEYAEEMDLIFKGKKNVQPILLLSDTTKDDLSNLVEDDLDSFCETNVVKPSSSIQAEPEVKQKETLSPIKHNRARQRSNPVLNWNITLEKMRQDRKEYYNARILQEGEKINLLKERNALLSEKNQILKKANV</sequence>
<dbReference type="Pfam" id="PF13837">
    <property type="entry name" value="Myb_DNA-bind_4"/>
    <property type="match status" value="1"/>
</dbReference>
<proteinExistence type="predicted"/>
<reference evidence="3" key="1">
    <citation type="submission" date="2025-08" db="UniProtKB">
        <authorList>
            <consortium name="RefSeq"/>
        </authorList>
    </citation>
    <scope>IDENTIFICATION</scope>
    <source>
        <tissue evidence="3">Gonads</tissue>
    </source>
</reference>
<dbReference type="RefSeq" id="XP_030749268.1">
    <property type="nucleotide sequence ID" value="XM_030893408.1"/>
</dbReference>
<feature type="domain" description="Myb-like" evidence="1">
    <location>
        <begin position="35"/>
        <end position="90"/>
    </location>
</feature>
<name>A0A6J2XD65_SITOR</name>
<gene>
    <name evidence="3" type="primary">LOC115877256</name>
</gene>
<dbReference type="KEGG" id="soy:115877256"/>
<dbReference type="Proteomes" id="UP000504635">
    <property type="component" value="Unplaced"/>
</dbReference>
<dbReference type="InterPro" id="IPR044822">
    <property type="entry name" value="Myb_DNA-bind_4"/>
</dbReference>
<dbReference type="PROSITE" id="PS50090">
    <property type="entry name" value="MYB_LIKE"/>
    <property type="match status" value="1"/>
</dbReference>
<evidence type="ECO:0000313" key="3">
    <source>
        <dbReference type="RefSeq" id="XP_030749268.1"/>
    </source>
</evidence>
<evidence type="ECO:0000259" key="1">
    <source>
        <dbReference type="PROSITE" id="PS50090"/>
    </source>
</evidence>
<dbReference type="InterPro" id="IPR001005">
    <property type="entry name" value="SANT/Myb"/>
</dbReference>
<keyword evidence="2" id="KW-1185">Reference proteome</keyword>
<dbReference type="OrthoDB" id="10065625at2759"/>
<accession>A0A6J2XD65</accession>
<evidence type="ECO:0000313" key="2">
    <source>
        <dbReference type="Proteomes" id="UP000504635"/>
    </source>
</evidence>
<dbReference type="Gene3D" id="1.10.10.60">
    <property type="entry name" value="Homeodomain-like"/>
    <property type="match status" value="1"/>
</dbReference>
<protein>
    <submittedName>
        <fullName evidence="3">Uncharacterized protein LOC115877256</fullName>
    </submittedName>
</protein>
<organism evidence="2 3">
    <name type="scientific">Sitophilus oryzae</name>
    <name type="common">Rice weevil</name>
    <name type="synonym">Curculio oryzae</name>
    <dbReference type="NCBI Taxonomy" id="7048"/>
    <lineage>
        <taxon>Eukaryota</taxon>
        <taxon>Metazoa</taxon>
        <taxon>Ecdysozoa</taxon>
        <taxon>Arthropoda</taxon>
        <taxon>Hexapoda</taxon>
        <taxon>Insecta</taxon>
        <taxon>Pterygota</taxon>
        <taxon>Neoptera</taxon>
        <taxon>Endopterygota</taxon>
        <taxon>Coleoptera</taxon>
        <taxon>Polyphaga</taxon>
        <taxon>Cucujiformia</taxon>
        <taxon>Curculionidae</taxon>
        <taxon>Dryophthorinae</taxon>
        <taxon>Sitophilus</taxon>
    </lineage>
</organism>
<dbReference type="GeneID" id="115877256"/>
<dbReference type="AlphaFoldDB" id="A0A6J2XD65"/>